<dbReference type="SUPFAM" id="SSF51445">
    <property type="entry name" value="(Trans)glycosidases"/>
    <property type="match status" value="1"/>
</dbReference>
<feature type="chain" id="PRO_5046066143" description="GH10 domain-containing protein" evidence="5">
    <location>
        <begin position="24"/>
        <end position="100"/>
    </location>
</feature>
<keyword evidence="8" id="KW-1185">Reference proteome</keyword>
<dbReference type="Proteomes" id="UP001498398">
    <property type="component" value="Unassembled WGS sequence"/>
</dbReference>
<evidence type="ECO:0000256" key="3">
    <source>
        <dbReference type="ARBA" id="ARBA00023277"/>
    </source>
</evidence>
<evidence type="ECO:0000256" key="1">
    <source>
        <dbReference type="ARBA" id="ARBA00007495"/>
    </source>
</evidence>
<sequence>MHSLFSSPTLLVFLLVAATPGFAASTTASSSEPTATSTAKLHNVATAAGKLYFGTATDNPELTNTQYVTILDDSATFGQITPANSLKWVQREQAFRQRGH</sequence>
<keyword evidence="2" id="KW-0378">Hydrolase</keyword>
<dbReference type="Pfam" id="PF00331">
    <property type="entry name" value="Glyco_hydro_10"/>
    <property type="match status" value="1"/>
</dbReference>
<organism evidence="7 8">
    <name type="scientific">Marasmiellus scandens</name>
    <dbReference type="NCBI Taxonomy" id="2682957"/>
    <lineage>
        <taxon>Eukaryota</taxon>
        <taxon>Fungi</taxon>
        <taxon>Dikarya</taxon>
        <taxon>Basidiomycota</taxon>
        <taxon>Agaricomycotina</taxon>
        <taxon>Agaricomycetes</taxon>
        <taxon>Agaricomycetidae</taxon>
        <taxon>Agaricales</taxon>
        <taxon>Marasmiineae</taxon>
        <taxon>Omphalotaceae</taxon>
        <taxon>Marasmiellus</taxon>
    </lineage>
</organism>
<evidence type="ECO:0000313" key="7">
    <source>
        <dbReference type="EMBL" id="KAK7467233.1"/>
    </source>
</evidence>
<comment type="caution">
    <text evidence="7">The sequence shown here is derived from an EMBL/GenBank/DDBJ whole genome shotgun (WGS) entry which is preliminary data.</text>
</comment>
<protein>
    <recommendedName>
        <fullName evidence="6">GH10 domain-containing protein</fullName>
    </recommendedName>
</protein>
<dbReference type="InterPro" id="IPR017853">
    <property type="entry name" value="GH"/>
</dbReference>
<evidence type="ECO:0000259" key="6">
    <source>
        <dbReference type="Pfam" id="PF00331"/>
    </source>
</evidence>
<feature type="domain" description="GH10" evidence="6">
    <location>
        <begin position="41"/>
        <end position="92"/>
    </location>
</feature>
<evidence type="ECO:0000256" key="4">
    <source>
        <dbReference type="ARBA" id="ARBA00023326"/>
    </source>
</evidence>
<gene>
    <name evidence="7" type="ORF">VKT23_004291</name>
</gene>
<accession>A0ABR1JV77</accession>
<evidence type="ECO:0000313" key="8">
    <source>
        <dbReference type="Proteomes" id="UP001498398"/>
    </source>
</evidence>
<keyword evidence="3" id="KW-0119">Carbohydrate metabolism</keyword>
<keyword evidence="4" id="KW-0624">Polysaccharide degradation</keyword>
<comment type="similarity">
    <text evidence="1">Belongs to the glycosyl hydrolase 10 (cellulase F) family.</text>
</comment>
<dbReference type="Gene3D" id="3.20.20.80">
    <property type="entry name" value="Glycosidases"/>
    <property type="match status" value="1"/>
</dbReference>
<dbReference type="EMBL" id="JBANRG010000004">
    <property type="protein sequence ID" value="KAK7467233.1"/>
    <property type="molecule type" value="Genomic_DNA"/>
</dbReference>
<reference evidence="7 8" key="1">
    <citation type="submission" date="2024-01" db="EMBL/GenBank/DDBJ databases">
        <title>A draft genome for the cacao thread blight pathogen Marasmiellus scandens.</title>
        <authorList>
            <person name="Baruah I.K."/>
            <person name="Leung J."/>
            <person name="Bukari Y."/>
            <person name="Amoako-Attah I."/>
            <person name="Meinhardt L.W."/>
            <person name="Bailey B.A."/>
            <person name="Cohen S.P."/>
        </authorList>
    </citation>
    <scope>NUCLEOTIDE SEQUENCE [LARGE SCALE GENOMIC DNA]</scope>
    <source>
        <strain evidence="7 8">GH-19</strain>
    </source>
</reference>
<keyword evidence="5" id="KW-0732">Signal</keyword>
<evidence type="ECO:0000256" key="2">
    <source>
        <dbReference type="ARBA" id="ARBA00022801"/>
    </source>
</evidence>
<proteinExistence type="inferred from homology"/>
<dbReference type="InterPro" id="IPR001000">
    <property type="entry name" value="GH10_dom"/>
</dbReference>
<evidence type="ECO:0000256" key="5">
    <source>
        <dbReference type="SAM" id="SignalP"/>
    </source>
</evidence>
<feature type="signal peptide" evidence="5">
    <location>
        <begin position="1"/>
        <end position="23"/>
    </location>
</feature>
<name>A0ABR1JV77_9AGAR</name>